<name>A0A839GH28_9BACT</name>
<keyword evidence="1 4" id="KW-0808">Transferase</keyword>
<dbReference type="Proteomes" id="UP000563094">
    <property type="component" value="Unassembled WGS sequence"/>
</dbReference>
<dbReference type="InterPro" id="IPR016181">
    <property type="entry name" value="Acyl_CoA_acyltransferase"/>
</dbReference>
<sequence length="168" mass="18678">MQNTHQSPSPVIRSLKEADNEPLAALIRAVFREFKIDRPGTVYTDPTTDKLYQLFQTPGRAYLVAQEGDELIGGCGLYPTEGLPHGCAELVKFYLAPASRGQGVGFQLLQKTLVLAKQLGYRQLYLESFPELAKAVRLYEKVGFKHIPHALGNSGHFACTIWMVKELA</sequence>
<evidence type="ECO:0000313" key="5">
    <source>
        <dbReference type="Proteomes" id="UP000563094"/>
    </source>
</evidence>
<evidence type="ECO:0000256" key="1">
    <source>
        <dbReference type="ARBA" id="ARBA00022679"/>
    </source>
</evidence>
<dbReference type="AlphaFoldDB" id="A0A839GH28"/>
<proteinExistence type="predicted"/>
<dbReference type="InterPro" id="IPR000182">
    <property type="entry name" value="GNAT_dom"/>
</dbReference>
<dbReference type="PROSITE" id="PS51186">
    <property type="entry name" value="GNAT"/>
    <property type="match status" value="1"/>
</dbReference>
<dbReference type="InterPro" id="IPR050832">
    <property type="entry name" value="Bact_Acetyltransf"/>
</dbReference>
<gene>
    <name evidence="4" type="ORF">FHS90_001621</name>
</gene>
<comment type="caution">
    <text evidence="4">The sequence shown here is derived from an EMBL/GenBank/DDBJ whole genome shotgun (WGS) entry which is preliminary data.</text>
</comment>
<dbReference type="CDD" id="cd04301">
    <property type="entry name" value="NAT_SF"/>
    <property type="match status" value="1"/>
</dbReference>
<dbReference type="PANTHER" id="PTHR43877">
    <property type="entry name" value="AMINOALKYLPHOSPHONATE N-ACETYLTRANSFERASE-RELATED-RELATED"/>
    <property type="match status" value="1"/>
</dbReference>
<dbReference type="RefSeq" id="WP_182512604.1">
    <property type="nucleotide sequence ID" value="NZ_JACJIQ010000005.1"/>
</dbReference>
<evidence type="ECO:0000256" key="2">
    <source>
        <dbReference type="ARBA" id="ARBA00023315"/>
    </source>
</evidence>
<protein>
    <submittedName>
        <fullName evidence="4">Putative acetyltransferase</fullName>
        <ecNumber evidence="4">2.3.1.-</ecNumber>
    </submittedName>
</protein>
<keyword evidence="5" id="KW-1185">Reference proteome</keyword>
<evidence type="ECO:0000259" key="3">
    <source>
        <dbReference type="PROSITE" id="PS51186"/>
    </source>
</evidence>
<keyword evidence="2 4" id="KW-0012">Acyltransferase</keyword>
<reference evidence="4 5" key="1">
    <citation type="submission" date="2020-08" db="EMBL/GenBank/DDBJ databases">
        <title>Genomic Encyclopedia of Type Strains, Phase IV (KMG-IV): sequencing the most valuable type-strain genomes for metagenomic binning, comparative biology and taxonomic classification.</title>
        <authorList>
            <person name="Goeker M."/>
        </authorList>
    </citation>
    <scope>NUCLEOTIDE SEQUENCE [LARGE SCALE GENOMIC DNA]</scope>
    <source>
        <strain evidence="4 5">DSM 29854</strain>
    </source>
</reference>
<dbReference type="GO" id="GO:0016747">
    <property type="term" value="F:acyltransferase activity, transferring groups other than amino-acyl groups"/>
    <property type="evidence" value="ECO:0007669"/>
    <property type="project" value="InterPro"/>
</dbReference>
<dbReference type="EC" id="2.3.1.-" evidence="4"/>
<evidence type="ECO:0000313" key="4">
    <source>
        <dbReference type="EMBL" id="MBA9076913.1"/>
    </source>
</evidence>
<accession>A0A839GH28</accession>
<dbReference type="Gene3D" id="3.40.630.30">
    <property type="match status" value="1"/>
</dbReference>
<dbReference type="EMBL" id="JACJIQ010000005">
    <property type="protein sequence ID" value="MBA9076913.1"/>
    <property type="molecule type" value="Genomic_DNA"/>
</dbReference>
<feature type="domain" description="N-acetyltransferase" evidence="3">
    <location>
        <begin position="10"/>
        <end position="168"/>
    </location>
</feature>
<dbReference type="Pfam" id="PF00583">
    <property type="entry name" value="Acetyltransf_1"/>
    <property type="match status" value="1"/>
</dbReference>
<organism evidence="4 5">
    <name type="scientific">Rufibacter quisquiliarum</name>
    <dbReference type="NCBI Taxonomy" id="1549639"/>
    <lineage>
        <taxon>Bacteria</taxon>
        <taxon>Pseudomonadati</taxon>
        <taxon>Bacteroidota</taxon>
        <taxon>Cytophagia</taxon>
        <taxon>Cytophagales</taxon>
        <taxon>Hymenobacteraceae</taxon>
        <taxon>Rufibacter</taxon>
    </lineage>
</organism>
<dbReference type="SUPFAM" id="SSF55729">
    <property type="entry name" value="Acyl-CoA N-acyltransferases (Nat)"/>
    <property type="match status" value="1"/>
</dbReference>
<dbReference type="PANTHER" id="PTHR43877:SF2">
    <property type="entry name" value="AMINOALKYLPHOSPHONATE N-ACETYLTRANSFERASE-RELATED"/>
    <property type="match status" value="1"/>
</dbReference>